<organism evidence="17 18">
    <name type="scientific">Canis lupus familiaris</name>
    <name type="common">Dog</name>
    <name type="synonym">Canis familiaris</name>
    <dbReference type="NCBI Taxonomy" id="9615"/>
    <lineage>
        <taxon>Eukaryota</taxon>
        <taxon>Metazoa</taxon>
        <taxon>Chordata</taxon>
        <taxon>Craniata</taxon>
        <taxon>Vertebrata</taxon>
        <taxon>Euteleostomi</taxon>
        <taxon>Mammalia</taxon>
        <taxon>Eutheria</taxon>
        <taxon>Laurasiatheria</taxon>
        <taxon>Carnivora</taxon>
        <taxon>Caniformia</taxon>
        <taxon>Canidae</taxon>
        <taxon>Canis</taxon>
    </lineage>
</organism>
<dbReference type="InterPro" id="IPR036678">
    <property type="entry name" value="MutS_con_dom_sf"/>
</dbReference>
<comment type="subcellular location">
    <subcellularLocation>
        <location evidence="2">Chromosome</location>
    </subcellularLocation>
    <subcellularLocation>
        <location evidence="1">Nucleus</location>
    </subcellularLocation>
</comment>
<name>A0A8C0SDX2_CANLF</name>
<dbReference type="SUPFAM" id="SSF48334">
    <property type="entry name" value="DNA repair protein MutS, domain III"/>
    <property type="match status" value="1"/>
</dbReference>
<dbReference type="PROSITE" id="PS00486">
    <property type="entry name" value="DNA_MISMATCH_REPAIR_2"/>
    <property type="match status" value="1"/>
</dbReference>
<dbReference type="NCBIfam" id="NF003810">
    <property type="entry name" value="PRK05399.1"/>
    <property type="match status" value="1"/>
</dbReference>
<comment type="function">
    <text evidence="14">Component of the post-replicative DNA mismatch repair system (MMR).</text>
</comment>
<sequence length="1507" mass="167220">MSAPLPASLPAPPLQPRLPSRPAAAAPAPAPAPAAHPRLQPAQPRAAPRCPALRARRAPAPAPAPAAWRPRPSPRRPTPPGGGARARPAPHAARARPGALRLAVGARVPPAQRASSQISRQQAPRGFLRACSRSARHSGWASPAVAMSRQSTLYSFFPKSPALSNANKASARASGEGGGAAAAGASPSPGGDAAWSEAAPGPGPLAGRASPPEARNINGGLRRAAAPAAPASSCDFSPGDLVWAKMEGYPWWPCLVYNHPFDGTFIREKGKSVRIHVQFFDDSPTRGWVSRRLLKPYTGSQSKEVQKGGHFYSSKPEILRAMQRADEALNKDKIERLELAVCDEPSEPEEEEEMEVGATHSSEKSEEDNEIESEEEVRPKVQGSRRSSRQIKKRRVISDSESDIGGSDVEFKPDAKEEGSSDEISSGVGDSDSEGLDSPVKVASKRKKMVTGNGSLKRKSSRKEMPPATKRSTGISSETKSALNAYSAPQNSESQAHIGGGCDDSSRPTIWYHETLEWLKEEKRRDLHRRRPDHPDFDASTLYVPEDFLNSCTPGMRKWWQIKSQNFDLIIFYKVGKFYELYHMDALTGVNELGLVFMKGNWAHSGFPEIAFGRYSDSLVQKGYKVARVEQTETPEMMEARCRKMAHISKYDRVVRREICRVITKGTQTYSVLEGDPSENYSKYLLSLKEKEEDSSGHTRVYGVCFVDTSLGKFFIGQFSDDRHCSRFRTLVAHYPPVQVLFEKGNLSTETKMILKGSLSSSLQEGLIPGSQFWDAAKTLRTLLEEEYFKEKLNEDSGVMLPQVLKGMTSESDSLGLTPGEKSELALSALGGCVFYLKKCLIDQELLSMANFEEYVPLDSDVVSATRPGAVFAKANQRMVLDAVTLSNLEIFMNGTNGSTEGTLLEKIDTCHTPFGKRLLKQWLCAPLCSPYAINDRLDAIEDLMVVPDKISDVADLLKKLPDLERLLSKIHNVGSPLKSQNHPDSRAIMYEETTYSKKKIIDFLSALEGFKVICKIIEIMEEVVDNFKSKILKQVITLQTKNPEGRFPDLTVELNRWDTAFDHEKARKTGLITPKAGFDSDYDQALADIRENEQSLLEYLEKQRSRIGCRTIVYWGIGRNRYQLEIPENFITRNLPEEYELKSTKKGCKRYWTKTIEKKLANLINAEERRDVSLKDCMRRLFYNFDKNYKDWQSAVECIAVLDVLLCLANYSQGSDGPMCRPVILLPEEGTPPFLDLRGSRHPCITKTFFGDDFIPNDILIGCEEEEEENGKAYCVLVTGPNMGGKSTLMRQAGLLAVMAQMGCYVPAEVCRLTPIDRVFTRLGASDRIMSGESTFFVELSETASILTHATAHSLVLVDELGRGTATFDGTAIANAVVKELAENIKCRTLFSTHYHSLVEDYSQNVAVRLGHMACMVENECEDPSQETITFLYKFIKGACPKSYGFNAARLANLPEEVIQKGHRKAREFEKMTQSLRLFREVCLASERSTVDAEAVPKLLTLIKEL</sequence>
<evidence type="ECO:0000256" key="7">
    <source>
        <dbReference type="ARBA" id="ARBA00022763"/>
    </source>
</evidence>
<evidence type="ECO:0000256" key="1">
    <source>
        <dbReference type="ARBA" id="ARBA00004123"/>
    </source>
</evidence>
<feature type="domain" description="PWWP" evidence="16">
    <location>
        <begin position="238"/>
        <end position="300"/>
    </location>
</feature>
<keyword evidence="7 14" id="KW-0227">DNA damage</keyword>
<dbReference type="PANTHER" id="PTHR11361">
    <property type="entry name" value="DNA MISMATCH REPAIR PROTEIN MUTS FAMILY MEMBER"/>
    <property type="match status" value="1"/>
</dbReference>
<dbReference type="Proteomes" id="UP000694542">
    <property type="component" value="Chromosome 10"/>
</dbReference>
<feature type="region of interest" description="Disordered" evidence="15">
    <location>
        <begin position="340"/>
        <end position="502"/>
    </location>
</feature>
<dbReference type="SUPFAM" id="SSF63748">
    <property type="entry name" value="Tudor/PWWP/MBT"/>
    <property type="match status" value="1"/>
</dbReference>
<dbReference type="FunFam" id="2.30.30.140:FF:000069">
    <property type="entry name" value="DNA mismatch repair protein"/>
    <property type="match status" value="1"/>
</dbReference>
<dbReference type="SMART" id="SM00534">
    <property type="entry name" value="MUTSac"/>
    <property type="match status" value="1"/>
</dbReference>
<dbReference type="FunFam" id="3.40.50.300:FF:000645">
    <property type="entry name" value="DNA mismatch repair protein"/>
    <property type="match status" value="1"/>
</dbReference>
<gene>
    <name evidence="17" type="primary">MSH6</name>
</gene>
<dbReference type="SMART" id="SM00533">
    <property type="entry name" value="MUTSd"/>
    <property type="match status" value="1"/>
</dbReference>
<feature type="compositionally biased region" description="Acidic residues" evidence="15">
    <location>
        <begin position="365"/>
        <end position="375"/>
    </location>
</feature>
<dbReference type="PIRSF" id="PIRSF037677">
    <property type="entry name" value="DNA_mis_repair_Msh6"/>
    <property type="match status" value="1"/>
</dbReference>
<protein>
    <recommendedName>
        <fullName evidence="14">DNA mismatch repair protein</fullName>
    </recommendedName>
</protein>
<keyword evidence="4" id="KW-0158">Chromosome</keyword>
<reference evidence="17" key="2">
    <citation type="submission" date="2025-08" db="UniProtKB">
        <authorList>
            <consortium name="Ensembl"/>
        </authorList>
    </citation>
    <scope>IDENTIFICATION</scope>
</reference>
<dbReference type="Pfam" id="PF00488">
    <property type="entry name" value="MutS_V"/>
    <property type="match status" value="1"/>
</dbReference>
<evidence type="ECO:0000256" key="6">
    <source>
        <dbReference type="ARBA" id="ARBA00022741"/>
    </source>
</evidence>
<evidence type="ECO:0000256" key="11">
    <source>
        <dbReference type="ARBA" id="ARBA00023204"/>
    </source>
</evidence>
<evidence type="ECO:0000256" key="3">
    <source>
        <dbReference type="ARBA" id="ARBA00006271"/>
    </source>
</evidence>
<keyword evidence="8 14" id="KW-0067">ATP-binding</keyword>
<dbReference type="PANTHER" id="PTHR11361:SF148">
    <property type="entry name" value="DNA MISMATCH REPAIR PROTEIN MSH6"/>
    <property type="match status" value="1"/>
</dbReference>
<dbReference type="Pfam" id="PF05190">
    <property type="entry name" value="MutS_IV"/>
    <property type="match status" value="1"/>
</dbReference>
<dbReference type="GO" id="GO:0005694">
    <property type="term" value="C:chromosome"/>
    <property type="evidence" value="ECO:0007669"/>
    <property type="project" value="UniProtKB-SubCell"/>
</dbReference>
<dbReference type="InterPro" id="IPR045076">
    <property type="entry name" value="MutS"/>
</dbReference>
<dbReference type="Gene3D" id="3.30.420.110">
    <property type="entry name" value="MutS, connector domain"/>
    <property type="match status" value="1"/>
</dbReference>
<keyword evidence="6 14" id="KW-0547">Nucleotide-binding</keyword>
<feature type="region of interest" description="Disordered" evidence="15">
    <location>
        <begin position="168"/>
        <end position="218"/>
    </location>
</feature>
<dbReference type="InterPro" id="IPR007860">
    <property type="entry name" value="DNA_mmatch_repair_MutS_con_dom"/>
</dbReference>
<evidence type="ECO:0000313" key="18">
    <source>
        <dbReference type="Proteomes" id="UP000694542"/>
    </source>
</evidence>
<dbReference type="InterPro" id="IPR027417">
    <property type="entry name" value="P-loop_NTPase"/>
</dbReference>
<dbReference type="FunFam" id="3.40.1170.10:FF:000002">
    <property type="entry name" value="DNA mismatch repair protein"/>
    <property type="match status" value="1"/>
</dbReference>
<dbReference type="FunFam" id="1.10.1420.10:FF:000006">
    <property type="entry name" value="DNA mismatch repair protein"/>
    <property type="match status" value="1"/>
</dbReference>
<evidence type="ECO:0000313" key="17">
    <source>
        <dbReference type="Ensembl" id="ENSCAFP00040019686.1"/>
    </source>
</evidence>
<dbReference type="FunFam" id="1.10.1420.10:FF:000005">
    <property type="entry name" value="DNA mismatch repair protein"/>
    <property type="match status" value="1"/>
</dbReference>
<dbReference type="InterPro" id="IPR000432">
    <property type="entry name" value="DNA_mismatch_repair_MutS_C"/>
</dbReference>
<dbReference type="Pfam" id="PF00855">
    <property type="entry name" value="PWWP"/>
    <property type="match status" value="1"/>
</dbReference>
<dbReference type="Gene3D" id="3.40.50.300">
    <property type="entry name" value="P-loop containing nucleotide triphosphate hydrolases"/>
    <property type="match status" value="1"/>
</dbReference>
<reference evidence="17" key="1">
    <citation type="submission" date="2018-10" db="EMBL/GenBank/DDBJ databases">
        <title>De novo assembly of a Great Dane genome.</title>
        <authorList>
            <person name="Kidd J.M."/>
            <person name="Pendleton A.L."/>
            <person name="Shen F."/>
            <person name="Emery S."/>
        </authorList>
    </citation>
    <scope>NUCLEOTIDE SEQUENCE [LARGE SCALE GENOMIC DNA]</scope>
    <source>
        <strain evidence="17">Great Dane</strain>
    </source>
</reference>
<evidence type="ECO:0000256" key="10">
    <source>
        <dbReference type="ARBA" id="ARBA00023125"/>
    </source>
</evidence>
<evidence type="ECO:0000256" key="13">
    <source>
        <dbReference type="ARBA" id="ARBA00065661"/>
    </source>
</evidence>
<feature type="region of interest" description="Disordered" evidence="15">
    <location>
        <begin position="1"/>
        <end position="127"/>
    </location>
</feature>
<keyword evidence="5" id="KW-0597">Phosphoprotein</keyword>
<evidence type="ECO:0000256" key="15">
    <source>
        <dbReference type="SAM" id="MobiDB-lite"/>
    </source>
</evidence>
<dbReference type="GO" id="GO:0030983">
    <property type="term" value="F:mismatched DNA binding"/>
    <property type="evidence" value="ECO:0007669"/>
    <property type="project" value="UniProtKB-UniRule"/>
</dbReference>
<dbReference type="GO" id="GO:0032301">
    <property type="term" value="C:MutSalpha complex"/>
    <property type="evidence" value="ECO:0007669"/>
    <property type="project" value="UniProtKB-ARBA"/>
</dbReference>
<keyword evidence="12" id="KW-0539">Nucleus</keyword>
<dbReference type="Gene3D" id="1.10.1420.10">
    <property type="match status" value="2"/>
</dbReference>
<dbReference type="InterPro" id="IPR000313">
    <property type="entry name" value="PWWP_dom"/>
</dbReference>
<evidence type="ECO:0000256" key="2">
    <source>
        <dbReference type="ARBA" id="ARBA00004286"/>
    </source>
</evidence>
<keyword evidence="11 14" id="KW-0234">DNA repair</keyword>
<dbReference type="SUPFAM" id="SSF52540">
    <property type="entry name" value="P-loop containing nucleoside triphosphate hydrolases"/>
    <property type="match status" value="1"/>
</dbReference>
<dbReference type="Gene3D" id="2.30.30.140">
    <property type="match status" value="1"/>
</dbReference>
<dbReference type="Gene3D" id="3.40.1170.10">
    <property type="entry name" value="DNA repair protein MutS, domain I"/>
    <property type="match status" value="1"/>
</dbReference>
<evidence type="ECO:0000256" key="12">
    <source>
        <dbReference type="ARBA" id="ARBA00023242"/>
    </source>
</evidence>
<feature type="compositionally biased region" description="Low complexity" evidence="15">
    <location>
        <begin position="182"/>
        <end position="212"/>
    </location>
</feature>
<evidence type="ECO:0000256" key="5">
    <source>
        <dbReference type="ARBA" id="ARBA00022553"/>
    </source>
</evidence>
<dbReference type="GO" id="GO:0140664">
    <property type="term" value="F:ATP-dependent DNA damage sensor activity"/>
    <property type="evidence" value="ECO:0007669"/>
    <property type="project" value="InterPro"/>
</dbReference>
<feature type="compositionally biased region" description="Pro residues" evidence="15">
    <location>
        <begin position="7"/>
        <end position="16"/>
    </location>
</feature>
<feature type="compositionally biased region" description="Basic residues" evidence="15">
    <location>
        <begin position="386"/>
        <end position="395"/>
    </location>
</feature>
<dbReference type="Pfam" id="PF05188">
    <property type="entry name" value="MutS_II"/>
    <property type="match status" value="1"/>
</dbReference>
<keyword evidence="10 14" id="KW-0238">DNA-binding</keyword>
<dbReference type="CDD" id="cd05837">
    <property type="entry name" value="PWWP_MSH6"/>
    <property type="match status" value="1"/>
</dbReference>
<dbReference type="SUPFAM" id="SSF55271">
    <property type="entry name" value="DNA repair protein MutS, domain I"/>
    <property type="match status" value="1"/>
</dbReference>
<evidence type="ECO:0000256" key="8">
    <source>
        <dbReference type="ARBA" id="ARBA00022840"/>
    </source>
</evidence>
<dbReference type="InterPro" id="IPR017261">
    <property type="entry name" value="DNA_mismatch_repair_MutS/MSH"/>
</dbReference>
<feature type="compositionally biased region" description="Acidic residues" evidence="15">
    <location>
        <begin position="344"/>
        <end position="355"/>
    </location>
</feature>
<dbReference type="GO" id="GO:0006298">
    <property type="term" value="P:mismatch repair"/>
    <property type="evidence" value="ECO:0007669"/>
    <property type="project" value="InterPro"/>
</dbReference>
<dbReference type="InterPro" id="IPR007696">
    <property type="entry name" value="DNA_mismatch_repair_MutS_core"/>
</dbReference>
<dbReference type="FunFam" id="3.30.420.110:FF:000004">
    <property type="entry name" value="DNA mismatch repair protein"/>
    <property type="match status" value="1"/>
</dbReference>
<dbReference type="Pfam" id="PF05192">
    <property type="entry name" value="MutS_III"/>
    <property type="match status" value="1"/>
</dbReference>
<evidence type="ECO:0000256" key="14">
    <source>
        <dbReference type="PIRNR" id="PIRNR037677"/>
    </source>
</evidence>
<feature type="compositionally biased region" description="Low complexity" evidence="15">
    <location>
        <begin position="35"/>
        <end position="53"/>
    </location>
</feature>
<dbReference type="InterPro" id="IPR016151">
    <property type="entry name" value="DNA_mismatch_repair_MutS_N"/>
</dbReference>
<dbReference type="PROSITE" id="PS50812">
    <property type="entry name" value="PWWP"/>
    <property type="match status" value="1"/>
</dbReference>
<feature type="compositionally biased region" description="Basic and acidic residues" evidence="15">
    <location>
        <begin position="409"/>
        <end position="419"/>
    </location>
</feature>
<dbReference type="Pfam" id="PF01624">
    <property type="entry name" value="MutS_I"/>
    <property type="match status" value="1"/>
</dbReference>
<dbReference type="Ensembl" id="ENSCAFT00040022717.1">
    <property type="protein sequence ID" value="ENSCAFP00040019686.1"/>
    <property type="gene ID" value="ENSCAFG00040012249.1"/>
</dbReference>
<feature type="compositionally biased region" description="Low complexity" evidence="15">
    <location>
        <begin position="85"/>
        <end position="125"/>
    </location>
</feature>
<evidence type="ECO:0000256" key="4">
    <source>
        <dbReference type="ARBA" id="ARBA00022454"/>
    </source>
</evidence>
<comment type="similarity">
    <text evidence="3 14">Belongs to the DNA mismatch repair MutS family.</text>
</comment>
<accession>A0A8C0SDX2</accession>
<dbReference type="SMART" id="SM00293">
    <property type="entry name" value="PWWP"/>
    <property type="match status" value="1"/>
</dbReference>
<comment type="subunit">
    <text evidence="13">Component of the DNA mismatch repair (MMR) complex composed at least of MSH2, MSH3, MSH6, PMS1 and MLH1. Heterodimer consisting of MSH2-MSH6 (MutS alpha). Forms a ternary complex with MutL alpha (MLH1-PMS1). Interacts with MCM9. Part of the BRCA1-associated genome surveillance complex (BASC), which contains BRCA1, MSH2, MSH6, MLH1, ATM, BLM, PMS2 and the RAD50-MRE11-NBS1 protein complex. This association could be a dynamic process changing throughout the cell cycle and within subnuclear domains.</text>
</comment>
<dbReference type="InterPro" id="IPR007861">
    <property type="entry name" value="DNA_mismatch_repair_MutS_clamp"/>
</dbReference>
<keyword evidence="9" id="KW-0007">Acetylation</keyword>
<dbReference type="GO" id="GO:0045910">
    <property type="term" value="P:negative regulation of DNA recombination"/>
    <property type="evidence" value="ECO:0007669"/>
    <property type="project" value="UniProtKB-ARBA"/>
</dbReference>
<dbReference type="GO" id="GO:0005524">
    <property type="term" value="F:ATP binding"/>
    <property type="evidence" value="ECO:0007669"/>
    <property type="project" value="UniProtKB-UniRule"/>
</dbReference>
<feature type="compositionally biased region" description="Low complexity" evidence="15">
    <location>
        <begin position="17"/>
        <end position="27"/>
    </location>
</feature>
<dbReference type="InterPro" id="IPR007695">
    <property type="entry name" value="DNA_mismatch_repair_MutS-lik_N"/>
</dbReference>
<evidence type="ECO:0000259" key="16">
    <source>
        <dbReference type="PROSITE" id="PS50812"/>
    </source>
</evidence>
<dbReference type="InterPro" id="IPR036187">
    <property type="entry name" value="DNA_mismatch_repair_MutS_sf"/>
</dbReference>
<evidence type="ECO:0000256" key="9">
    <source>
        <dbReference type="ARBA" id="ARBA00022990"/>
    </source>
</evidence>
<feature type="compositionally biased region" description="Polar residues" evidence="15">
    <location>
        <begin position="470"/>
        <end position="495"/>
    </location>
</feature>
<proteinExistence type="inferred from homology"/>